<gene>
    <name evidence="1" type="ORF">ADN00_16685</name>
</gene>
<evidence type="ECO:0000313" key="2">
    <source>
        <dbReference type="Proteomes" id="UP000050417"/>
    </source>
</evidence>
<dbReference type="Proteomes" id="UP000050417">
    <property type="component" value="Unassembled WGS sequence"/>
</dbReference>
<comment type="caution">
    <text evidence="1">The sequence shown here is derived from an EMBL/GenBank/DDBJ whole genome shotgun (WGS) entry which is preliminary data.</text>
</comment>
<dbReference type="EMBL" id="LGCL01000040">
    <property type="protein sequence ID" value="KPL72105.1"/>
    <property type="molecule type" value="Genomic_DNA"/>
</dbReference>
<evidence type="ECO:0000313" key="1">
    <source>
        <dbReference type="EMBL" id="KPL72105.1"/>
    </source>
</evidence>
<accession>A0A0P6WSU8</accession>
<proteinExistence type="predicted"/>
<dbReference type="SUPFAM" id="SSF53756">
    <property type="entry name" value="UDP-Glycosyltransferase/glycogen phosphorylase"/>
    <property type="match status" value="1"/>
</dbReference>
<keyword evidence="2" id="KW-1185">Reference proteome</keyword>
<dbReference type="Gene3D" id="3.40.50.2000">
    <property type="entry name" value="Glycogen Phosphorylase B"/>
    <property type="match status" value="1"/>
</dbReference>
<dbReference type="Pfam" id="PF13692">
    <property type="entry name" value="Glyco_trans_1_4"/>
    <property type="match status" value="1"/>
</dbReference>
<sequence length="457" mass="52874">MAVLAKKMPSTMIGIVKPLEVLRNQGQINLRVFTENHVKPWHLNWPDVVVFGRNTEPLFDFVLEGILLNQIPTIFELDDNLWEVPQQLELGKYHRAPERIHQLEKYIACADLVRVYNPHIYARVEKLNPNVKMVKAGVDFRLLPPWPGIYRKPGKIRIAYPTSRIEDDLYSVFIHAVKNILDQYSHQVEFHLWGSIPAELQGLPAVKAHPKILDYNRFLRRFSRMGFEIGLAPLVDNPFSVSKTNNKFREYGASGVAGVYSNIGPYVDSVEDGVTGLLVRNTQEAWQDAIEKLILNPTLRQQIQVNARQVVERDYNQKEVVQTWREDLRTVLGKTKTEWNAKMEIPLRLEQNVWSGLRFHSRLPVYGVLKLEIQTRQHGRPLRAPINQFFSDTKEVEFRFTAVQDAVYKARDIVVTLSGKKSILDLMDWEQTEAVYGEFFEEVTIEETKEETNGEEA</sequence>
<organism evidence="1 2">
    <name type="scientific">Ornatilinea apprima</name>
    <dbReference type="NCBI Taxonomy" id="1134406"/>
    <lineage>
        <taxon>Bacteria</taxon>
        <taxon>Bacillati</taxon>
        <taxon>Chloroflexota</taxon>
        <taxon>Anaerolineae</taxon>
        <taxon>Anaerolineales</taxon>
        <taxon>Anaerolineaceae</taxon>
        <taxon>Ornatilinea</taxon>
    </lineage>
</organism>
<dbReference type="STRING" id="1134406.ADN00_16685"/>
<protein>
    <recommendedName>
        <fullName evidence="3">Glycosyl transferase family 1 domain-containing protein</fullName>
    </recommendedName>
</protein>
<dbReference type="AlphaFoldDB" id="A0A0P6WSU8"/>
<reference evidence="1 2" key="1">
    <citation type="submission" date="2015-07" db="EMBL/GenBank/DDBJ databases">
        <title>Genome sequence of Ornatilinea apprima DSM 23815.</title>
        <authorList>
            <person name="Hemp J."/>
            <person name="Ward L.M."/>
            <person name="Pace L.A."/>
            <person name="Fischer W.W."/>
        </authorList>
    </citation>
    <scope>NUCLEOTIDE SEQUENCE [LARGE SCALE GENOMIC DNA]</scope>
    <source>
        <strain evidence="1 2">P3M-1</strain>
    </source>
</reference>
<evidence type="ECO:0008006" key="3">
    <source>
        <dbReference type="Google" id="ProtNLM"/>
    </source>
</evidence>
<name>A0A0P6WSU8_9CHLR</name>